<name>A0A9E4ZYS7_9EURY</name>
<evidence type="ECO:0000313" key="2">
    <source>
        <dbReference type="EMBL" id="MCZ3365679.1"/>
    </source>
</evidence>
<dbReference type="Proteomes" id="UP001074446">
    <property type="component" value="Unassembled WGS sequence"/>
</dbReference>
<dbReference type="Proteomes" id="UP001068021">
    <property type="component" value="Unassembled WGS sequence"/>
</dbReference>
<dbReference type="CDD" id="cd02439">
    <property type="entry name" value="DMB-PRT_CobT"/>
    <property type="match status" value="1"/>
</dbReference>
<sequence>MKTLSDNAISDDITINRNIKCYGSSEVLSELKGKDTLFLCVMATTKTSNIPGITGAGATPELTEYTPAADLELVICGEPKCLPEIPQTVIDGAAAPTPAVITKASLELADIPILVVDAGAGIKPDIPYIKLGNGPGEDVRTGNAVPNAREIFEKGVLLGKTLSKLTDHLVIGESTPAGTTTALGVLTALGYNAKQKVSGSMPENPHDLKYGAVREGLKAAGYGEGETVEDALRAVEIVGDPTIPAVAGIVMGSSIPIVLAGGTQMTAVCSVIKGINPEFDFSNLCIATTIFVAEDETADINQLTRQVADINIFAVDPEFEKSSVPGLKSYLDGSVKEGVGAGGAMMAALLKDIPMDNIRLKIEDLCDKIF</sequence>
<dbReference type="Gene3D" id="3.40.50.10210">
    <property type="match status" value="1"/>
</dbReference>
<proteinExistence type="inferred from homology"/>
<reference evidence="2" key="1">
    <citation type="submission" date="2022-12" db="EMBL/GenBank/DDBJ databases">
        <title>Reclassification of two methanogenic archaea species isolated from the Kolyma lowland permafrost.</title>
        <authorList>
            <person name="Trubitsyn V.E."/>
            <person name="Rivkina E.M."/>
            <person name="Shcherbakova V.A."/>
        </authorList>
    </citation>
    <scope>NUCLEOTIDE SEQUENCE</scope>
    <source>
        <strain evidence="2">M2</strain>
        <strain evidence="3">MK4</strain>
    </source>
</reference>
<dbReference type="InterPro" id="IPR003200">
    <property type="entry name" value="Nict_dMeBzImd_PRibTrfase"/>
</dbReference>
<dbReference type="HAMAP" id="MF_01086">
    <property type="entry name" value="UPF0284"/>
    <property type="match status" value="1"/>
</dbReference>
<dbReference type="InterPro" id="IPR036087">
    <property type="entry name" value="Nict_dMeBzImd_PRibTrfase_sf"/>
</dbReference>
<dbReference type="EMBL" id="JAPVER010000020">
    <property type="protein sequence ID" value="MCZ3365679.1"/>
    <property type="molecule type" value="Genomic_DNA"/>
</dbReference>
<dbReference type="SUPFAM" id="SSF52733">
    <property type="entry name" value="Nicotinate mononucleotide:5,6-dimethylbenzimidazole phosphoribosyltransferase (CobT)"/>
    <property type="match status" value="1"/>
</dbReference>
<dbReference type="NCBIfam" id="TIGR00303">
    <property type="entry name" value="nicotinate mononucleotide-dependent phosphoribosyltransferase CobT"/>
    <property type="match status" value="1"/>
</dbReference>
<evidence type="ECO:0000256" key="1">
    <source>
        <dbReference type="HAMAP-Rule" id="MF_01086"/>
    </source>
</evidence>
<dbReference type="EMBL" id="JAPVES010000024">
    <property type="protein sequence ID" value="MCZ3371143.1"/>
    <property type="molecule type" value="Genomic_DNA"/>
</dbReference>
<protein>
    <recommendedName>
        <fullName evidence="1">UPF0284 protein O3H35_00675</fullName>
    </recommendedName>
</protein>
<dbReference type="GO" id="GO:0008939">
    <property type="term" value="F:nicotinate-nucleotide-dimethylbenzimidazole phosphoribosyltransferase activity"/>
    <property type="evidence" value="ECO:0007669"/>
    <property type="project" value="InterPro"/>
</dbReference>
<evidence type="ECO:0000313" key="3">
    <source>
        <dbReference type="EMBL" id="MCZ3371143.1"/>
    </source>
</evidence>
<comment type="similarity">
    <text evidence="1">Belongs to the UPF0284 family.</text>
</comment>
<evidence type="ECO:0000313" key="4">
    <source>
        <dbReference type="Proteomes" id="UP001068021"/>
    </source>
</evidence>
<gene>
    <name evidence="3" type="ORF">O3H35_00675</name>
    <name evidence="2" type="ORF">O3H54_07260</name>
</gene>
<dbReference type="PANTHER" id="PTHR38811:SF1">
    <property type="entry name" value="UPF0284 PROTEIN SLL1500"/>
    <property type="match status" value="1"/>
</dbReference>
<dbReference type="AlphaFoldDB" id="A0A9E4ZYS7"/>
<keyword evidence="4" id="KW-1185">Reference proteome</keyword>
<comment type="caution">
    <text evidence="2">The sequence shown here is derived from an EMBL/GenBank/DDBJ whole genome shotgun (WGS) entry which is preliminary data.</text>
</comment>
<dbReference type="RefSeq" id="WP_084689130.1">
    <property type="nucleotide sequence ID" value="NZ_JAPVER010000020.1"/>
</dbReference>
<organism evidence="2 4">
    <name type="scientific">Methanobacterium veterum</name>
    <dbReference type="NCBI Taxonomy" id="408577"/>
    <lineage>
        <taxon>Archaea</taxon>
        <taxon>Methanobacteriati</taxon>
        <taxon>Methanobacteriota</taxon>
        <taxon>Methanomada group</taxon>
        <taxon>Methanobacteria</taxon>
        <taxon>Methanobacteriales</taxon>
        <taxon>Methanobacteriaceae</taxon>
        <taxon>Methanobacterium</taxon>
    </lineage>
</organism>
<accession>A0A9E4ZYS7</accession>
<dbReference type="InterPro" id="IPR002805">
    <property type="entry name" value="Nict_dMeBzImd_PRibTrfase_arc"/>
</dbReference>
<dbReference type="PANTHER" id="PTHR38811">
    <property type="match status" value="1"/>
</dbReference>
<dbReference type="NCBIfam" id="NF003372">
    <property type="entry name" value="PRK04447.1-5"/>
    <property type="match status" value="1"/>
</dbReference>